<dbReference type="Proteomes" id="UP000637578">
    <property type="component" value="Unassembled WGS sequence"/>
</dbReference>
<reference evidence="1" key="2">
    <citation type="submission" date="2020-09" db="EMBL/GenBank/DDBJ databases">
        <authorList>
            <person name="Sun Q."/>
            <person name="Zhou Y."/>
        </authorList>
    </citation>
    <scope>NUCLEOTIDE SEQUENCE</scope>
    <source>
        <strain evidence="1">CGMCC 4.5737</strain>
    </source>
</reference>
<evidence type="ECO:0000313" key="2">
    <source>
        <dbReference type="Proteomes" id="UP000637578"/>
    </source>
</evidence>
<evidence type="ECO:0008006" key="3">
    <source>
        <dbReference type="Google" id="ProtNLM"/>
    </source>
</evidence>
<gene>
    <name evidence="1" type="ORF">GCM10012275_51860</name>
</gene>
<dbReference type="AlphaFoldDB" id="A0A8J3FYC1"/>
<protein>
    <recommendedName>
        <fullName evidence="3">Ferric siderophore reductase C-terminal domain-containing protein</fullName>
    </recommendedName>
</protein>
<sequence>MRETDPRERAAVNTDLLLVDQGPGVRVGVPPQHAIPCLELERSVDRVRELIDAEFTASRHRVRAAAVRTTLSVHALRICRVTVVPWALHGVLAAPAGCAVTVDGHGGELCVDPDMIIPVNRNDFGAARMVRRVLEGHLGAVAERMSGEPGTARRAMEGQIGFGVGSAMARASRAGAPFGPLLAGYRRLVEHAPWLGATGSLHVVEGRLEFRRTCCCLWWTAPDEEECTTCPRRRR</sequence>
<comment type="caution">
    <text evidence="1">The sequence shown here is derived from an EMBL/GenBank/DDBJ whole genome shotgun (WGS) entry which is preliminary data.</text>
</comment>
<keyword evidence="2" id="KW-1185">Reference proteome</keyword>
<name>A0A8J3FYC1_9PSEU</name>
<reference evidence="1" key="1">
    <citation type="journal article" date="2014" name="Int. J. Syst. Evol. Microbiol.">
        <title>Complete genome sequence of Corynebacterium casei LMG S-19264T (=DSM 44701T), isolated from a smear-ripened cheese.</title>
        <authorList>
            <consortium name="US DOE Joint Genome Institute (JGI-PGF)"/>
            <person name="Walter F."/>
            <person name="Albersmeier A."/>
            <person name="Kalinowski J."/>
            <person name="Ruckert C."/>
        </authorList>
    </citation>
    <scope>NUCLEOTIDE SEQUENCE</scope>
    <source>
        <strain evidence="1">CGMCC 4.5737</strain>
    </source>
</reference>
<accession>A0A8J3FYC1</accession>
<evidence type="ECO:0000313" key="1">
    <source>
        <dbReference type="EMBL" id="GGM74806.1"/>
    </source>
</evidence>
<dbReference type="EMBL" id="BMMK01000033">
    <property type="protein sequence ID" value="GGM74806.1"/>
    <property type="molecule type" value="Genomic_DNA"/>
</dbReference>
<organism evidence="1 2">
    <name type="scientific">Longimycelium tulufanense</name>
    <dbReference type="NCBI Taxonomy" id="907463"/>
    <lineage>
        <taxon>Bacteria</taxon>
        <taxon>Bacillati</taxon>
        <taxon>Actinomycetota</taxon>
        <taxon>Actinomycetes</taxon>
        <taxon>Pseudonocardiales</taxon>
        <taxon>Pseudonocardiaceae</taxon>
        <taxon>Longimycelium</taxon>
    </lineage>
</organism>
<proteinExistence type="predicted"/>